<dbReference type="STRING" id="1161919.EPIR_1141"/>
<name>V5Z5B6_9GAMM</name>
<protein>
    <submittedName>
        <fullName evidence="1">Uncharacterized protein</fullName>
    </submittedName>
</protein>
<dbReference type="AlphaFoldDB" id="V5Z5B6"/>
<sequence length="93" mass="10878">MKYSSMETPKTREEFEARCFHLLNAIKLGRYHGIPGEGNKEQVPFLPNGRVDLANIDTMTRLSMNSLYDFHYNRDNYPQFDLSENDENEEATD</sequence>
<dbReference type="RefSeq" id="WP_023654316.1">
    <property type="nucleotide sequence ID" value="NZ_CAHS01000013.1"/>
</dbReference>
<gene>
    <name evidence="1" type="ORF">EPIR_1141</name>
</gene>
<dbReference type="EMBL" id="CAHS01000013">
    <property type="protein sequence ID" value="CCG86506.1"/>
    <property type="molecule type" value="Genomic_DNA"/>
</dbReference>
<organism evidence="1 2">
    <name type="scientific">Erwinia piriflorinigrans CFBP 5888</name>
    <dbReference type="NCBI Taxonomy" id="1161919"/>
    <lineage>
        <taxon>Bacteria</taxon>
        <taxon>Pseudomonadati</taxon>
        <taxon>Pseudomonadota</taxon>
        <taxon>Gammaproteobacteria</taxon>
        <taxon>Enterobacterales</taxon>
        <taxon>Erwiniaceae</taxon>
        <taxon>Erwinia</taxon>
    </lineage>
</organism>
<evidence type="ECO:0000313" key="1">
    <source>
        <dbReference type="EMBL" id="CCG86506.1"/>
    </source>
</evidence>
<accession>V5Z5B6</accession>
<dbReference type="NCBIfam" id="NF041811">
    <property type="entry name" value="Avs1c"/>
    <property type="match status" value="1"/>
</dbReference>
<evidence type="ECO:0000313" key="2">
    <source>
        <dbReference type="Proteomes" id="UP000018217"/>
    </source>
</evidence>
<reference evidence="1 2" key="1">
    <citation type="journal article" date="2013" name="Syst. Appl. Microbiol.">
        <title>Phylogenetic position and virulence apparatus of the pear flower necrosis pathogen Erwinia piriflorinigrans CFBP 5888T as assessed by comparative genomics.</title>
        <authorList>
            <person name="Smits T.H."/>
            <person name="Rezzonico F."/>
            <person name="Lopez M.M."/>
            <person name="Blom J."/>
            <person name="Goesmann A."/>
            <person name="Frey J.E."/>
            <person name="Duffy B."/>
        </authorList>
    </citation>
    <scope>NUCLEOTIDE SEQUENCE [LARGE SCALE GENOMIC DNA]</scope>
    <source>
        <strain evidence="2">CFBP5888</strain>
    </source>
</reference>
<dbReference type="Proteomes" id="UP000018217">
    <property type="component" value="Unassembled WGS sequence"/>
</dbReference>
<proteinExistence type="predicted"/>
<comment type="caution">
    <text evidence="1">The sequence shown here is derived from an EMBL/GenBank/DDBJ whole genome shotgun (WGS) entry which is preliminary data.</text>
</comment>
<keyword evidence="2" id="KW-1185">Reference proteome</keyword>
<dbReference type="OrthoDB" id="1269301at2"/>